<keyword evidence="3" id="KW-1133">Transmembrane helix</keyword>
<sequence length="980" mass="108000">MKKLVAVVLVLAFLVVGADVFAQSKAKFHIGVVTGTVSQSDDDLRGAEQLIKEYGIVKDGGMIQHITYPDDFMSQQETFISNVVALADDKDMKAIVINQSIPGTAEAFKRVRAKRPDILLLAGEPHEDPLVIQGAADLALSADFVSRGYTIIWAAKQLGAKNFVHISFPRHMSYESLGRRRAIMEQACNDLGLNFYFDTAPDPTSDVGVAGAQQFILEKVPQWVQKYGNDTAFFCTNDAHTEPLLNHLLAYGGIFVEADLPSPLMGYPGALGLDLSNEAGDFPAILKKVEAAVVAKGGAGRFGTWAYSYGYTLTAGLGEFAKRVVEGNAKKDSMKDVFDALGKYTPGAKWNGAYYVDMGTGVRAKNQILIYMDTYVFGNGFLPTTQQNVPENYYTIKMHNYFFFSFFFFFVFFFFFFFFLLCCFFLSFFLFFLVFGFFFRKLIYNGIIMANGSSLLSIEHVSNDFYGNVVLHDVSFDLLEGEILGLVGENGAGKTTLMHILFGMPVIMETGGFQGSIKIGGTEVHFSSPFDALDAGFGMVHQEFSLIPGFTTTENIVLNRESMRASILNDVFGDRMSVLQRDRMRERAHKAIGKLGVDLNPDMLVSEMPVGHKQFTEIAREIDREQTRILILDEPTAVLTESEAEVLLKTLKRLASEGIAIIFISHRLQEVLAIANRIVVLRDGHAVKDTPNENISMRDIASWMVGRSLGESGQRSEARGFAESLFKVRHLWVDMPGETVRDVSFDVHRGEIFGIGGLAGQGKLGIPNGIMGLFPAGGEVVLDGKTVPLNDPAKALAMGMAFVSEDRRGVGLLLDESLEWNIAFTAIQVHGQYLKKIFGLFSQRDEKAMEDLCAEYVKLLDIKCTSTKQKAKELSGGNQQKVCLAKAFAIKPQLMFVSEPTRGIDVGAKKLVLDTLHHYNRDFGTTIVMVSSELEELRSICDRIAIVDEGRIAGILPPTADISEFGLLMSGAAMEEAVNA</sequence>
<proteinExistence type="predicted"/>
<evidence type="ECO:0000313" key="5">
    <source>
        <dbReference type="EMBL" id="SLM18130.1"/>
    </source>
</evidence>
<dbReference type="GO" id="GO:0016887">
    <property type="term" value="F:ATP hydrolysis activity"/>
    <property type="evidence" value="ECO:0007669"/>
    <property type="project" value="InterPro"/>
</dbReference>
<dbReference type="GO" id="GO:0005524">
    <property type="term" value="F:ATP binding"/>
    <property type="evidence" value="ECO:0007669"/>
    <property type="project" value="UniProtKB-KW"/>
</dbReference>
<keyword evidence="3" id="KW-0472">Membrane</keyword>
<dbReference type="InterPro" id="IPR027417">
    <property type="entry name" value="P-loop_NTPase"/>
</dbReference>
<dbReference type="CDD" id="cd03216">
    <property type="entry name" value="ABC_Carb_Monos_I"/>
    <property type="match status" value="1"/>
</dbReference>
<dbReference type="EMBL" id="FWDO01000004">
    <property type="protein sequence ID" value="SLM18130.1"/>
    <property type="molecule type" value="Genomic_DNA"/>
</dbReference>
<dbReference type="InterPro" id="IPR028082">
    <property type="entry name" value="Peripla_BP_I"/>
</dbReference>
<dbReference type="InterPro" id="IPR024258">
    <property type="entry name" value="DUF3798"/>
</dbReference>
<name>A0A3P3XPD1_9SPIR</name>
<dbReference type="CDD" id="cd03215">
    <property type="entry name" value="ABC_Carb_Monos_II"/>
    <property type="match status" value="1"/>
</dbReference>
<dbReference type="SUPFAM" id="SSF53822">
    <property type="entry name" value="Periplasmic binding protein-like I"/>
    <property type="match status" value="1"/>
</dbReference>
<dbReference type="PANTHER" id="PTHR43790:SF4">
    <property type="entry name" value="GUANOSINE IMPORT ATP-BINDING PROTEIN NUPO"/>
    <property type="match status" value="1"/>
</dbReference>
<dbReference type="Gene3D" id="3.40.50.300">
    <property type="entry name" value="P-loop containing nucleotide triphosphate hydrolases"/>
    <property type="match status" value="2"/>
</dbReference>
<evidence type="ECO:0000256" key="3">
    <source>
        <dbReference type="SAM" id="Phobius"/>
    </source>
</evidence>
<dbReference type="InterPro" id="IPR003439">
    <property type="entry name" value="ABC_transporter-like_ATP-bd"/>
</dbReference>
<organism evidence="5">
    <name type="scientific">uncultured spirochete</name>
    <dbReference type="NCBI Taxonomy" id="156406"/>
    <lineage>
        <taxon>Bacteria</taxon>
        <taxon>Pseudomonadati</taxon>
        <taxon>Spirochaetota</taxon>
        <taxon>Spirochaetia</taxon>
        <taxon>Spirochaetales</taxon>
        <taxon>environmental samples</taxon>
    </lineage>
</organism>
<reference evidence="5" key="1">
    <citation type="submission" date="2017-02" db="EMBL/GenBank/DDBJ databases">
        <authorList>
            <person name="Regsiter A."/>
            <person name="William W."/>
        </authorList>
    </citation>
    <scope>NUCLEOTIDE SEQUENCE</scope>
    <source>
        <strain evidence="5">BdmA 4</strain>
    </source>
</reference>
<evidence type="ECO:0000256" key="1">
    <source>
        <dbReference type="ARBA" id="ARBA00022741"/>
    </source>
</evidence>
<keyword evidence="5" id="KW-0378">Hydrolase</keyword>
<dbReference type="SUPFAM" id="SSF52540">
    <property type="entry name" value="P-loop containing nucleoside triphosphate hydrolases"/>
    <property type="match status" value="2"/>
</dbReference>
<gene>
    <name evidence="5" type="ORF">SPIRO4BDMA_40702</name>
</gene>
<dbReference type="InterPro" id="IPR003593">
    <property type="entry name" value="AAA+_ATPase"/>
</dbReference>
<dbReference type="SMART" id="SM00382">
    <property type="entry name" value="AAA"/>
    <property type="match status" value="2"/>
</dbReference>
<evidence type="ECO:0000256" key="2">
    <source>
        <dbReference type="ARBA" id="ARBA00022840"/>
    </source>
</evidence>
<feature type="domain" description="ABC transporter" evidence="4">
    <location>
        <begin position="456"/>
        <end position="708"/>
    </location>
</feature>
<accession>A0A3P3XPD1</accession>
<keyword evidence="3" id="KW-0812">Transmembrane</keyword>
<feature type="transmembrane region" description="Helical" evidence="3">
    <location>
        <begin position="406"/>
        <end position="439"/>
    </location>
</feature>
<dbReference type="Pfam" id="PF12683">
    <property type="entry name" value="DUF3798"/>
    <property type="match status" value="1"/>
</dbReference>
<protein>
    <submittedName>
        <fullName evidence="5">Monosaccharide-transporting ATPase (Modular protein)</fullName>
        <ecNumber evidence="5">3.6.3.17</ecNumber>
    </submittedName>
</protein>
<dbReference type="AlphaFoldDB" id="A0A3P3XPD1"/>
<keyword evidence="2" id="KW-0067">ATP-binding</keyword>
<evidence type="ECO:0000259" key="4">
    <source>
        <dbReference type="PROSITE" id="PS50893"/>
    </source>
</evidence>
<dbReference type="PROSITE" id="PS00211">
    <property type="entry name" value="ABC_TRANSPORTER_1"/>
    <property type="match status" value="1"/>
</dbReference>
<dbReference type="PROSITE" id="PS50893">
    <property type="entry name" value="ABC_TRANSPORTER_2"/>
    <property type="match status" value="2"/>
</dbReference>
<dbReference type="InterPro" id="IPR050107">
    <property type="entry name" value="ABC_carbohydrate_import_ATPase"/>
</dbReference>
<dbReference type="InterPro" id="IPR017871">
    <property type="entry name" value="ABC_transporter-like_CS"/>
</dbReference>
<feature type="domain" description="ABC transporter" evidence="4">
    <location>
        <begin position="720"/>
        <end position="974"/>
    </location>
</feature>
<dbReference type="Gene3D" id="3.40.50.11390">
    <property type="match status" value="1"/>
</dbReference>
<keyword evidence="1" id="KW-0547">Nucleotide-binding</keyword>
<dbReference type="PANTHER" id="PTHR43790">
    <property type="entry name" value="CARBOHYDRATE TRANSPORT ATP-BINDING PROTEIN MG119-RELATED"/>
    <property type="match status" value="1"/>
</dbReference>
<dbReference type="EC" id="3.6.3.17" evidence="5"/>
<dbReference type="Pfam" id="PF00005">
    <property type="entry name" value="ABC_tran"/>
    <property type="match status" value="2"/>
</dbReference>